<name>A0A552X1U2_9GAMM</name>
<feature type="transmembrane region" description="Helical" evidence="1">
    <location>
        <begin position="129"/>
        <end position="148"/>
    </location>
</feature>
<dbReference type="Pfam" id="PF13687">
    <property type="entry name" value="DUF4153"/>
    <property type="match status" value="1"/>
</dbReference>
<evidence type="ECO:0000313" key="3">
    <source>
        <dbReference type="Proteomes" id="UP000320359"/>
    </source>
</evidence>
<dbReference type="EMBL" id="VJWL01000002">
    <property type="protein sequence ID" value="TRW48859.1"/>
    <property type="molecule type" value="Genomic_DNA"/>
</dbReference>
<feature type="transmembrane region" description="Helical" evidence="1">
    <location>
        <begin position="384"/>
        <end position="404"/>
    </location>
</feature>
<feature type="transmembrane region" description="Helical" evidence="1">
    <location>
        <begin position="207"/>
        <end position="230"/>
    </location>
</feature>
<keyword evidence="1" id="KW-1133">Transmembrane helix</keyword>
<dbReference type="AlphaFoldDB" id="A0A552X1U2"/>
<dbReference type="OrthoDB" id="7022049at2"/>
<keyword evidence="1" id="KW-0812">Transmembrane</keyword>
<evidence type="ECO:0000256" key="1">
    <source>
        <dbReference type="SAM" id="Phobius"/>
    </source>
</evidence>
<sequence length="622" mass="70098">MKTVQNGIRFSGKGMHGMESTTDAQSNHARIHLARAEKFTLVTVGILQAIALYVVLKGIEHNWLPLLVSQVTLITLVLIVPTVFMLSLRVLADRLFWQHIGLLVLIFASLAWYSARIVTSDYFLPADHVLSAFAVVMFLVAFAAVPFLQSRLQWRSWRMDYPSLFKNAWQNTLTLTLAFFFILISWGLLMLWAALFRLINISFFFDLFTAEAFVAAMTGFLFGMGILIGRTQEHAIQTSRKLIFALCTGLLPVTAFVLLIFLATLPFVGFSALWHGTSHVSMAVTLSVLLVFLIVLFNAVFQLGDEALPYSRILNWLVRAALALSPILGVLAVAAVWVRIGDYGWTAERYWAFLAVALLALYSLGYSASCWLRKSNGWTWIPRINVGVALLGMLIATLSFTPVLNPYPLAANSQAERMVLEGRTANEIADKLEWFRFSAGVYGIRVLEDWEKNEEYQGIHDEIALMLARTHRYMRPRRPEIDEFELSVLINRIQGPAPGDMLDEQLTEEIGRHLLSQRCLQTDVECIGNWLDLMQTEAGEAIPESGYLLCVLDKTDRNVACSIFGHEASEGEAWTHMHQFVFHYSEEINQQIRDGDVVTRMPCARVLSIGGQHRAVTNFSCY</sequence>
<keyword evidence="1" id="KW-0472">Membrane</keyword>
<feature type="transmembrane region" description="Helical" evidence="1">
    <location>
        <begin position="68"/>
        <end position="88"/>
    </location>
</feature>
<feature type="transmembrane region" description="Helical" evidence="1">
    <location>
        <begin position="350"/>
        <end position="372"/>
    </location>
</feature>
<accession>A0A552X1U2</accession>
<keyword evidence="3" id="KW-1185">Reference proteome</keyword>
<proteinExistence type="predicted"/>
<feature type="transmembrane region" description="Helical" evidence="1">
    <location>
        <begin position="39"/>
        <end position="56"/>
    </location>
</feature>
<evidence type="ECO:0000313" key="2">
    <source>
        <dbReference type="EMBL" id="TRW48859.1"/>
    </source>
</evidence>
<feature type="transmembrane region" description="Helical" evidence="1">
    <location>
        <begin position="280"/>
        <end position="301"/>
    </location>
</feature>
<feature type="transmembrane region" description="Helical" evidence="1">
    <location>
        <begin position="242"/>
        <end position="268"/>
    </location>
</feature>
<comment type="caution">
    <text evidence="2">The sequence shown here is derived from an EMBL/GenBank/DDBJ whole genome shotgun (WGS) entry which is preliminary data.</text>
</comment>
<gene>
    <name evidence="2" type="ORF">FM042_07710</name>
</gene>
<organism evidence="2 3">
    <name type="scientific">Aliidiomarina halalkaliphila</name>
    <dbReference type="NCBI Taxonomy" id="2593535"/>
    <lineage>
        <taxon>Bacteria</taxon>
        <taxon>Pseudomonadati</taxon>
        <taxon>Pseudomonadota</taxon>
        <taxon>Gammaproteobacteria</taxon>
        <taxon>Alteromonadales</taxon>
        <taxon>Idiomarinaceae</taxon>
        <taxon>Aliidiomarina</taxon>
    </lineage>
</organism>
<feature type="transmembrane region" description="Helical" evidence="1">
    <location>
        <begin position="95"/>
        <end position="114"/>
    </location>
</feature>
<protein>
    <submittedName>
        <fullName evidence="2">DUF4153 domain-containing protein</fullName>
    </submittedName>
</protein>
<dbReference type="Proteomes" id="UP000320359">
    <property type="component" value="Unassembled WGS sequence"/>
</dbReference>
<dbReference type="InterPro" id="IPR025291">
    <property type="entry name" value="DUF4153"/>
</dbReference>
<feature type="transmembrane region" description="Helical" evidence="1">
    <location>
        <begin position="169"/>
        <end position="195"/>
    </location>
</feature>
<feature type="transmembrane region" description="Helical" evidence="1">
    <location>
        <begin position="313"/>
        <end position="338"/>
    </location>
</feature>
<reference evidence="2 3" key="1">
    <citation type="submission" date="2019-07" db="EMBL/GenBank/DDBJ databases">
        <authorList>
            <person name="Yang M."/>
            <person name="Zhao D."/>
            <person name="Xiang H."/>
        </authorList>
    </citation>
    <scope>NUCLEOTIDE SEQUENCE [LARGE SCALE GENOMIC DNA]</scope>
    <source>
        <strain evidence="2 3">IM1326</strain>
    </source>
</reference>